<dbReference type="OrthoDB" id="504708at2759"/>
<feature type="compositionally biased region" description="Basic and acidic residues" evidence="1">
    <location>
        <begin position="1"/>
        <end position="37"/>
    </location>
</feature>
<keyword evidence="3" id="KW-1185">Reference proteome</keyword>
<evidence type="ECO:0000313" key="2">
    <source>
        <dbReference type="EMBL" id="KAF6139738.1"/>
    </source>
</evidence>
<feature type="compositionally biased region" description="Basic residues" evidence="1">
    <location>
        <begin position="38"/>
        <end position="48"/>
    </location>
</feature>
<dbReference type="AlphaFoldDB" id="A0A7J7LAZ9"/>
<feature type="region of interest" description="Disordered" evidence="1">
    <location>
        <begin position="1"/>
        <end position="57"/>
    </location>
</feature>
<proteinExistence type="predicted"/>
<comment type="caution">
    <text evidence="2">The sequence shown here is derived from an EMBL/GenBank/DDBJ whole genome shotgun (WGS) entry which is preliminary data.</text>
</comment>
<dbReference type="EMBL" id="JACGCM010002456">
    <property type="protein sequence ID" value="KAF6139738.1"/>
    <property type="molecule type" value="Genomic_DNA"/>
</dbReference>
<evidence type="ECO:0000313" key="3">
    <source>
        <dbReference type="Proteomes" id="UP000541444"/>
    </source>
</evidence>
<accession>A0A7J7LAZ9</accession>
<evidence type="ECO:0000256" key="1">
    <source>
        <dbReference type="SAM" id="MobiDB-lite"/>
    </source>
</evidence>
<reference evidence="2 3" key="1">
    <citation type="journal article" date="2020" name="IScience">
        <title>Genome Sequencing of the Endangered Kingdonia uniflora (Circaeasteraceae, Ranunculales) Reveals Potential Mechanisms of Evolutionary Specialization.</title>
        <authorList>
            <person name="Sun Y."/>
            <person name="Deng T."/>
            <person name="Zhang A."/>
            <person name="Moore M.J."/>
            <person name="Landis J.B."/>
            <person name="Lin N."/>
            <person name="Zhang H."/>
            <person name="Zhang X."/>
            <person name="Huang J."/>
            <person name="Zhang X."/>
            <person name="Sun H."/>
            <person name="Wang H."/>
        </authorList>
    </citation>
    <scope>NUCLEOTIDE SEQUENCE [LARGE SCALE GENOMIC DNA]</scope>
    <source>
        <strain evidence="2">TB1705</strain>
        <tissue evidence="2">Leaf</tissue>
    </source>
</reference>
<sequence>MRARPEESTEEQVERLSFDNARRRRARAEETTNEKTKRLSIHNARQRRARAEKTQDERAERLALVTARRRMAWAEETPEVGCYNCHDRHHLPDVPGYSLMLAQEHHPSYLLPTIFWINRGTLLLGLPHQVPRRGMGDYRSFFHIHDCYTRGKVSRGRYRCIVRYGYQDIHKDDLEFENYLVCSIAKFIRSGKTEEPNGKLEDSEKNDERMIVVGTFSTNTEGIHICEDDVDPFEVACPSERREIQVPQLGPRK</sequence>
<gene>
    <name evidence="2" type="ORF">GIB67_006686</name>
</gene>
<organism evidence="2 3">
    <name type="scientific">Kingdonia uniflora</name>
    <dbReference type="NCBI Taxonomy" id="39325"/>
    <lineage>
        <taxon>Eukaryota</taxon>
        <taxon>Viridiplantae</taxon>
        <taxon>Streptophyta</taxon>
        <taxon>Embryophyta</taxon>
        <taxon>Tracheophyta</taxon>
        <taxon>Spermatophyta</taxon>
        <taxon>Magnoliopsida</taxon>
        <taxon>Ranunculales</taxon>
        <taxon>Circaeasteraceae</taxon>
        <taxon>Kingdonia</taxon>
    </lineage>
</organism>
<protein>
    <submittedName>
        <fullName evidence="2">Uncharacterized protein</fullName>
    </submittedName>
</protein>
<name>A0A7J7LAZ9_9MAGN</name>
<dbReference type="Proteomes" id="UP000541444">
    <property type="component" value="Unassembled WGS sequence"/>
</dbReference>